<dbReference type="PANTHER" id="PTHR42850">
    <property type="entry name" value="METALLOPHOSPHOESTERASE"/>
    <property type="match status" value="1"/>
</dbReference>
<dbReference type="InterPro" id="IPR050126">
    <property type="entry name" value="Ap4A_hydrolase"/>
</dbReference>
<evidence type="ECO:0000313" key="3">
    <source>
        <dbReference type="Proteomes" id="UP000316626"/>
    </source>
</evidence>
<keyword evidence="3" id="KW-1185">Reference proteome</keyword>
<proteinExistence type="predicted"/>
<dbReference type="PANTHER" id="PTHR42850:SF4">
    <property type="entry name" value="ZINC-DEPENDENT ENDOPOLYPHOSPHATASE"/>
    <property type="match status" value="1"/>
</dbReference>
<dbReference type="GO" id="GO:0005737">
    <property type="term" value="C:cytoplasm"/>
    <property type="evidence" value="ECO:0007669"/>
    <property type="project" value="TreeGrafter"/>
</dbReference>
<dbReference type="GO" id="GO:0110154">
    <property type="term" value="P:RNA decapping"/>
    <property type="evidence" value="ECO:0007669"/>
    <property type="project" value="TreeGrafter"/>
</dbReference>
<dbReference type="Pfam" id="PF00149">
    <property type="entry name" value="Metallophos"/>
    <property type="match status" value="1"/>
</dbReference>
<dbReference type="Gene3D" id="3.60.21.10">
    <property type="match status" value="1"/>
</dbReference>
<dbReference type="InterPro" id="IPR029052">
    <property type="entry name" value="Metallo-depent_PP-like"/>
</dbReference>
<dbReference type="AlphaFoldDB" id="A0A544TT44"/>
<dbReference type="InterPro" id="IPR004843">
    <property type="entry name" value="Calcineurin-like_PHP"/>
</dbReference>
<dbReference type="RefSeq" id="WP_142641666.1">
    <property type="nucleotide sequence ID" value="NZ_VDGI01000004.1"/>
</dbReference>
<dbReference type="GO" id="GO:0008803">
    <property type="term" value="F:bis(5'-nucleosyl)-tetraphosphatase (symmetrical) activity"/>
    <property type="evidence" value="ECO:0007669"/>
    <property type="project" value="TreeGrafter"/>
</dbReference>
<gene>
    <name evidence="2" type="ORF">FG384_05890</name>
</gene>
<comment type="caution">
    <text evidence="2">The sequence shown here is derived from an EMBL/GenBank/DDBJ whole genome shotgun (WGS) entry which is preliminary data.</text>
</comment>
<name>A0A544TT44_9BACI</name>
<accession>A0A544TT44</accession>
<evidence type="ECO:0000313" key="2">
    <source>
        <dbReference type="EMBL" id="TQR20627.1"/>
    </source>
</evidence>
<protein>
    <submittedName>
        <fullName evidence="2">Serine/threonine protein phosphatase</fullName>
    </submittedName>
</protein>
<dbReference type="GO" id="GO:0016791">
    <property type="term" value="F:phosphatase activity"/>
    <property type="evidence" value="ECO:0007669"/>
    <property type="project" value="TreeGrafter"/>
</dbReference>
<evidence type="ECO:0000259" key="1">
    <source>
        <dbReference type="Pfam" id="PF00149"/>
    </source>
</evidence>
<dbReference type="OrthoDB" id="384253at2"/>
<dbReference type="EMBL" id="VDGI01000004">
    <property type="protein sequence ID" value="TQR20627.1"/>
    <property type="molecule type" value="Genomic_DNA"/>
</dbReference>
<dbReference type="Proteomes" id="UP000316626">
    <property type="component" value="Unassembled WGS sequence"/>
</dbReference>
<dbReference type="CDD" id="cd00144">
    <property type="entry name" value="MPP_PPP_family"/>
    <property type="match status" value="1"/>
</dbReference>
<organism evidence="2 3">
    <name type="scientific">Psychrobacillus vulpis</name>
    <dbReference type="NCBI Taxonomy" id="2325572"/>
    <lineage>
        <taxon>Bacteria</taxon>
        <taxon>Bacillati</taxon>
        <taxon>Bacillota</taxon>
        <taxon>Bacilli</taxon>
        <taxon>Bacillales</taxon>
        <taxon>Bacillaceae</taxon>
        <taxon>Psychrobacillus</taxon>
    </lineage>
</organism>
<dbReference type="SUPFAM" id="SSF56300">
    <property type="entry name" value="Metallo-dependent phosphatases"/>
    <property type="match status" value="1"/>
</dbReference>
<reference evidence="2 3" key="1">
    <citation type="submission" date="2019-06" db="EMBL/GenBank/DDBJ databases">
        <title>Psychrobacillus vulpis sp. nov., a new species isolated from feces of a red fox that inhabits in The Tablas de Daimiel Natural Park, Albacete, Spain.</title>
        <authorList>
            <person name="Rodriguez M."/>
            <person name="Reina J.C."/>
            <person name="Bejar V."/>
            <person name="Llamas I."/>
        </authorList>
    </citation>
    <scope>NUCLEOTIDE SEQUENCE [LARGE SCALE GENOMIC DNA]</scope>
    <source>
        <strain evidence="2 3">Z8</strain>
    </source>
</reference>
<sequence length="234" mass="26974">MNRTLLISDIHGELEKFEKLLEKVVYNKEKDQLILLGDYVDRGPNAKGVIEKVMKLKENGARVLKGNHEDMMIRALTTDVEKSWNHWVKRCGGDKTLFSYGFSENDITVSEENFQKPQLHSEELIKHLKFVQDLEMYIETDDYIFVHAGVHPTTPITETDPHKLLWIRDEFHKEYNGNKTVIFGHTETNSLHQNPENNNVFFGNNRIIGIDGGAVYGGQLNCLELPSKKVFFVI</sequence>
<feature type="domain" description="Calcineurin-like phosphoesterase" evidence="1">
    <location>
        <begin position="3"/>
        <end position="186"/>
    </location>
</feature>